<reference evidence="1" key="2">
    <citation type="submission" date="2020-11" db="EMBL/GenBank/DDBJ databases">
        <authorList>
            <person name="McCartney M.A."/>
            <person name="Auch B."/>
            <person name="Kono T."/>
            <person name="Mallez S."/>
            <person name="Becker A."/>
            <person name="Gohl D.M."/>
            <person name="Silverstein K.A.T."/>
            <person name="Koren S."/>
            <person name="Bechman K.B."/>
            <person name="Herman A."/>
            <person name="Abrahante J.E."/>
            <person name="Garbe J."/>
        </authorList>
    </citation>
    <scope>NUCLEOTIDE SEQUENCE</scope>
    <source>
        <strain evidence="1">Duluth1</strain>
        <tissue evidence="1">Whole animal</tissue>
    </source>
</reference>
<accession>A0A9D4FWP4</accession>
<dbReference type="Proteomes" id="UP000828390">
    <property type="component" value="Unassembled WGS sequence"/>
</dbReference>
<proteinExistence type="predicted"/>
<protein>
    <submittedName>
        <fullName evidence="1">Uncharacterized protein</fullName>
    </submittedName>
</protein>
<organism evidence="1 2">
    <name type="scientific">Dreissena polymorpha</name>
    <name type="common">Zebra mussel</name>
    <name type="synonym">Mytilus polymorpha</name>
    <dbReference type="NCBI Taxonomy" id="45954"/>
    <lineage>
        <taxon>Eukaryota</taxon>
        <taxon>Metazoa</taxon>
        <taxon>Spiralia</taxon>
        <taxon>Lophotrochozoa</taxon>
        <taxon>Mollusca</taxon>
        <taxon>Bivalvia</taxon>
        <taxon>Autobranchia</taxon>
        <taxon>Heteroconchia</taxon>
        <taxon>Euheterodonta</taxon>
        <taxon>Imparidentia</taxon>
        <taxon>Neoheterodontei</taxon>
        <taxon>Myida</taxon>
        <taxon>Dreissenoidea</taxon>
        <taxon>Dreissenidae</taxon>
        <taxon>Dreissena</taxon>
    </lineage>
</organism>
<dbReference type="EMBL" id="JAIWYP010000006">
    <property type="protein sequence ID" value="KAH3804538.1"/>
    <property type="molecule type" value="Genomic_DNA"/>
</dbReference>
<evidence type="ECO:0000313" key="1">
    <source>
        <dbReference type="EMBL" id="KAH3804538.1"/>
    </source>
</evidence>
<sequence>MSPSAQLDTASLVLSLDTHMLSGNFISTGYVHRKSPSTVRCTTEFIFSLPTMTVSPGPTQTPRGACMYSLVTAVEVSFTVSYMYTV</sequence>
<comment type="caution">
    <text evidence="1">The sequence shown here is derived from an EMBL/GenBank/DDBJ whole genome shotgun (WGS) entry which is preliminary data.</text>
</comment>
<reference evidence="1" key="1">
    <citation type="journal article" date="2019" name="bioRxiv">
        <title>The Genome of the Zebra Mussel, Dreissena polymorpha: A Resource for Invasive Species Research.</title>
        <authorList>
            <person name="McCartney M.A."/>
            <person name="Auch B."/>
            <person name="Kono T."/>
            <person name="Mallez S."/>
            <person name="Zhang Y."/>
            <person name="Obille A."/>
            <person name="Becker A."/>
            <person name="Abrahante J.E."/>
            <person name="Garbe J."/>
            <person name="Badalamenti J.P."/>
            <person name="Herman A."/>
            <person name="Mangelson H."/>
            <person name="Liachko I."/>
            <person name="Sullivan S."/>
            <person name="Sone E.D."/>
            <person name="Koren S."/>
            <person name="Silverstein K.A.T."/>
            <person name="Beckman K.B."/>
            <person name="Gohl D.M."/>
        </authorList>
    </citation>
    <scope>NUCLEOTIDE SEQUENCE</scope>
    <source>
        <strain evidence="1">Duluth1</strain>
        <tissue evidence="1">Whole animal</tissue>
    </source>
</reference>
<name>A0A9D4FWP4_DREPO</name>
<evidence type="ECO:0000313" key="2">
    <source>
        <dbReference type="Proteomes" id="UP000828390"/>
    </source>
</evidence>
<gene>
    <name evidence="1" type="ORF">DPMN_132825</name>
</gene>
<keyword evidence="2" id="KW-1185">Reference proteome</keyword>
<dbReference type="AlphaFoldDB" id="A0A9D4FWP4"/>